<name>A0A0B5A3P1_9CAUD</name>
<dbReference type="GeneID" id="23680430"/>
<dbReference type="InterPro" id="IPR002109">
    <property type="entry name" value="Glutaredoxin"/>
</dbReference>
<gene>
    <name evidence="2" type="primary">70</name>
    <name evidence="2" type="ORF">PBI_KESHU_70</name>
</gene>
<dbReference type="CDD" id="cd02976">
    <property type="entry name" value="NrdH"/>
    <property type="match status" value="1"/>
</dbReference>
<organism evidence="2 3">
    <name type="scientific">Mycobacterium phage Keshu</name>
    <dbReference type="NCBI Taxonomy" id="1567471"/>
    <lineage>
        <taxon>Viruses</taxon>
        <taxon>Duplodnaviria</taxon>
        <taxon>Heunggongvirae</taxon>
        <taxon>Uroviricota</taxon>
        <taxon>Caudoviricetes</taxon>
        <taxon>Weiservirinae</taxon>
        <taxon>Keshuvirus</taxon>
        <taxon>Keshuvirus keshu</taxon>
    </lineage>
</organism>
<dbReference type="InterPro" id="IPR036249">
    <property type="entry name" value="Thioredoxin-like_sf"/>
</dbReference>
<dbReference type="SUPFAM" id="SSF52833">
    <property type="entry name" value="Thioredoxin-like"/>
    <property type="match status" value="1"/>
</dbReference>
<dbReference type="RefSeq" id="YP_009125822.1">
    <property type="nucleotide sequence ID" value="NC_026603.1"/>
</dbReference>
<dbReference type="Proteomes" id="UP000031717">
    <property type="component" value="Segment"/>
</dbReference>
<sequence>MGRHRLALSLKPIRTPGIGAPMITIYTTGPACMKCNLTKRAFEGKGVEYTEVRLDESPEALTAEFVAAGHQVAPIVHDSLTGDLWSDFRRDRIKAAIEARA</sequence>
<dbReference type="EMBL" id="KP027199">
    <property type="protein sequence ID" value="AJD82290.1"/>
    <property type="molecule type" value="Genomic_DNA"/>
</dbReference>
<dbReference type="Pfam" id="PF00462">
    <property type="entry name" value="Glutaredoxin"/>
    <property type="match status" value="1"/>
</dbReference>
<evidence type="ECO:0000313" key="2">
    <source>
        <dbReference type="EMBL" id="AJD82290.1"/>
    </source>
</evidence>
<dbReference type="KEGG" id="vg:23680430"/>
<evidence type="ECO:0000313" key="3">
    <source>
        <dbReference type="Proteomes" id="UP000031717"/>
    </source>
</evidence>
<reference evidence="2 3" key="1">
    <citation type="submission" date="2014-10" db="EMBL/GenBank/DDBJ databases">
        <authorList>
            <person name="Mthembu S."/>
            <person name="Kuvar S."/>
            <person name="Nduna N."/>
            <person name="Pillay S."/>
            <person name="Pillay T."/>
            <person name="Tang P.-C."/>
            <person name="Reddy N."/>
            <person name="Larsen M.H."/>
            <person name="Rubin E.J."/>
            <person name="Russell D.A."/>
            <person name="Guerrero C.A."/>
            <person name="Bowman C.A."/>
            <person name="Jacobs-Sera D."/>
            <person name="Hendrix R.W."/>
            <person name="Hatfull G.F."/>
        </authorList>
    </citation>
    <scope>NUCLEOTIDE SEQUENCE [LARGE SCALE GENOMIC DNA]</scope>
</reference>
<dbReference type="OrthoDB" id="18944at10239"/>
<feature type="domain" description="Glutaredoxin" evidence="1">
    <location>
        <begin position="23"/>
        <end position="60"/>
    </location>
</feature>
<protein>
    <submittedName>
        <fullName evidence="2">NrdH-like glutaredoxin</fullName>
    </submittedName>
</protein>
<proteinExistence type="predicted"/>
<accession>A0A0B5A3P1</accession>
<dbReference type="Gene3D" id="3.40.30.10">
    <property type="entry name" value="Glutaredoxin"/>
    <property type="match status" value="1"/>
</dbReference>
<keyword evidence="3" id="KW-1185">Reference proteome</keyword>
<evidence type="ECO:0000259" key="1">
    <source>
        <dbReference type="Pfam" id="PF00462"/>
    </source>
</evidence>